<keyword evidence="15" id="KW-0456">Lyase</keyword>
<dbReference type="GO" id="GO:0003684">
    <property type="term" value="F:damaged DNA binding"/>
    <property type="evidence" value="ECO:0007669"/>
    <property type="project" value="InterPro"/>
</dbReference>
<dbReference type="FunFam" id="1.10.8.50:FF:000003">
    <property type="entry name" value="Formamidopyrimidine-DNA glycosylase"/>
    <property type="match status" value="1"/>
</dbReference>
<dbReference type="SUPFAM" id="SSF46946">
    <property type="entry name" value="S13-like H2TH domain"/>
    <property type="match status" value="1"/>
</dbReference>
<comment type="cofactor">
    <cofactor evidence="2">
        <name>Zn(2+)</name>
        <dbReference type="ChEBI" id="CHEBI:29105"/>
    </cofactor>
</comment>
<organism evidence="23 24">
    <name type="scientific">Limnochorda pilosa</name>
    <dbReference type="NCBI Taxonomy" id="1555112"/>
    <lineage>
        <taxon>Bacteria</taxon>
        <taxon>Bacillati</taxon>
        <taxon>Bacillota</taxon>
        <taxon>Limnochordia</taxon>
        <taxon>Limnochordales</taxon>
        <taxon>Limnochordaceae</taxon>
        <taxon>Limnochorda</taxon>
    </lineage>
</organism>
<keyword evidence="10 20" id="KW-0863">Zinc-finger</keyword>
<dbReference type="SMART" id="SM01232">
    <property type="entry name" value="H2TH"/>
    <property type="match status" value="1"/>
</dbReference>
<dbReference type="Pfam" id="PF01149">
    <property type="entry name" value="Fapy_DNA_glyco"/>
    <property type="match status" value="1"/>
</dbReference>
<protein>
    <recommendedName>
        <fullName evidence="7">Formamidopyrimidine-DNA glycosylase</fullName>
        <ecNumber evidence="5">3.2.2.23</ecNumber>
        <ecNumber evidence="6">4.2.99.18</ecNumber>
    </recommendedName>
    <alternativeName>
        <fullName evidence="18">DNA-(apurinic or apyrimidinic site) lyase MutM</fullName>
    </alternativeName>
</protein>
<evidence type="ECO:0000256" key="5">
    <source>
        <dbReference type="ARBA" id="ARBA00012024"/>
    </source>
</evidence>
<evidence type="ECO:0000256" key="14">
    <source>
        <dbReference type="ARBA" id="ARBA00023204"/>
    </source>
</evidence>
<evidence type="ECO:0000256" key="11">
    <source>
        <dbReference type="ARBA" id="ARBA00022801"/>
    </source>
</evidence>
<dbReference type="GO" id="GO:0140078">
    <property type="term" value="F:class I DNA-(apurinic or apyrimidinic site) endonuclease activity"/>
    <property type="evidence" value="ECO:0007669"/>
    <property type="project" value="UniProtKB-EC"/>
</dbReference>
<dbReference type="PANTHER" id="PTHR22993">
    <property type="entry name" value="FORMAMIDOPYRIMIDINE-DNA GLYCOSYLASE"/>
    <property type="match status" value="1"/>
</dbReference>
<dbReference type="InterPro" id="IPR020629">
    <property type="entry name" value="FPG_Glyclase"/>
</dbReference>
<evidence type="ECO:0000256" key="17">
    <source>
        <dbReference type="ARBA" id="ARBA00023295"/>
    </source>
</evidence>
<evidence type="ECO:0000259" key="21">
    <source>
        <dbReference type="PROSITE" id="PS51066"/>
    </source>
</evidence>
<dbReference type="EC" id="4.2.99.18" evidence="6"/>
<evidence type="ECO:0000256" key="18">
    <source>
        <dbReference type="ARBA" id="ARBA00030638"/>
    </source>
</evidence>
<evidence type="ECO:0000256" key="8">
    <source>
        <dbReference type="ARBA" id="ARBA00022723"/>
    </source>
</evidence>
<keyword evidence="12" id="KW-0862">Zinc</keyword>
<dbReference type="SUPFAM" id="SSF81624">
    <property type="entry name" value="N-terminal domain of MutM-like DNA repair proteins"/>
    <property type="match status" value="1"/>
</dbReference>
<keyword evidence="9" id="KW-0227">DNA damage</keyword>
<evidence type="ECO:0000313" key="24">
    <source>
        <dbReference type="Proteomes" id="UP000065807"/>
    </source>
</evidence>
<name>A0A0K2SJQ7_LIMPI</name>
<dbReference type="InterPro" id="IPR010979">
    <property type="entry name" value="Ribosomal_uS13-like_H2TH"/>
</dbReference>
<feature type="domain" description="Formamidopyrimidine-DNA glycosylase catalytic" evidence="22">
    <location>
        <begin position="1"/>
        <end position="111"/>
    </location>
</feature>
<evidence type="ECO:0000256" key="13">
    <source>
        <dbReference type="ARBA" id="ARBA00023125"/>
    </source>
</evidence>
<dbReference type="KEGG" id="lpil:LIP_1498"/>
<comment type="catalytic activity">
    <reaction evidence="1">
        <text>Hydrolysis of DNA containing ring-opened 7-methylguanine residues, releasing 2,6-diamino-4-hydroxy-5-(N-methyl)formamidopyrimidine.</text>
        <dbReference type="EC" id="3.2.2.23"/>
    </reaction>
</comment>
<dbReference type="PANTHER" id="PTHR22993:SF9">
    <property type="entry name" value="FORMAMIDOPYRIMIDINE-DNA GLYCOSYLASE"/>
    <property type="match status" value="1"/>
</dbReference>
<dbReference type="PROSITE" id="PS51066">
    <property type="entry name" value="ZF_FPG_2"/>
    <property type="match status" value="1"/>
</dbReference>
<dbReference type="SUPFAM" id="SSF57716">
    <property type="entry name" value="Glucocorticoid receptor-like (DNA-binding domain)"/>
    <property type="match status" value="1"/>
</dbReference>
<dbReference type="NCBIfam" id="NF002211">
    <property type="entry name" value="PRK01103.1"/>
    <property type="match status" value="1"/>
</dbReference>
<dbReference type="Pfam" id="PF06827">
    <property type="entry name" value="zf-FPG_IleRS"/>
    <property type="match status" value="1"/>
</dbReference>
<evidence type="ECO:0000256" key="12">
    <source>
        <dbReference type="ARBA" id="ARBA00022833"/>
    </source>
</evidence>
<dbReference type="EC" id="3.2.2.23" evidence="5"/>
<dbReference type="SMART" id="SM00898">
    <property type="entry name" value="Fapy_DNA_glyco"/>
    <property type="match status" value="1"/>
</dbReference>
<dbReference type="Gene3D" id="3.20.190.10">
    <property type="entry name" value="MutM-like, N-terminal"/>
    <property type="match status" value="1"/>
</dbReference>
<keyword evidence="11" id="KW-0378">Hydrolase</keyword>
<keyword evidence="17" id="KW-0326">Glycosidase</keyword>
<keyword evidence="16" id="KW-0511">Multifunctional enzyme</keyword>
<evidence type="ECO:0000256" key="16">
    <source>
        <dbReference type="ARBA" id="ARBA00023268"/>
    </source>
</evidence>
<dbReference type="InterPro" id="IPR035937">
    <property type="entry name" value="FPG_N"/>
</dbReference>
<dbReference type="NCBIfam" id="TIGR00577">
    <property type="entry name" value="fpg"/>
    <property type="match status" value="1"/>
</dbReference>
<keyword evidence="14" id="KW-0234">DNA repair</keyword>
<evidence type="ECO:0000256" key="19">
    <source>
        <dbReference type="ARBA" id="ARBA00044632"/>
    </source>
</evidence>
<dbReference type="GO" id="GO:0003690">
    <property type="term" value="F:double-stranded DNA binding"/>
    <property type="evidence" value="ECO:0007669"/>
    <property type="project" value="UniProtKB-ARBA"/>
</dbReference>
<comment type="similarity">
    <text evidence="3">Belongs to the FPG family.</text>
</comment>
<evidence type="ECO:0000256" key="10">
    <source>
        <dbReference type="ARBA" id="ARBA00022771"/>
    </source>
</evidence>
<evidence type="ECO:0000256" key="6">
    <source>
        <dbReference type="ARBA" id="ARBA00012720"/>
    </source>
</evidence>
<dbReference type="InterPro" id="IPR010663">
    <property type="entry name" value="Znf_FPG/IleRS"/>
</dbReference>
<accession>A0A0K2SJQ7</accession>
<dbReference type="Pfam" id="PF06831">
    <property type="entry name" value="H2TH"/>
    <property type="match status" value="1"/>
</dbReference>
<comment type="subunit">
    <text evidence="4">Monomer.</text>
</comment>
<dbReference type="Gene3D" id="1.10.8.50">
    <property type="match status" value="1"/>
</dbReference>
<dbReference type="GO" id="GO:0034039">
    <property type="term" value="F:8-oxo-7,8-dihydroguanine DNA N-glycosylase activity"/>
    <property type="evidence" value="ECO:0007669"/>
    <property type="project" value="TreeGrafter"/>
</dbReference>
<dbReference type="PROSITE" id="PS01242">
    <property type="entry name" value="ZF_FPG_1"/>
    <property type="match status" value="1"/>
</dbReference>
<keyword evidence="24" id="KW-1185">Reference proteome</keyword>
<dbReference type="RefSeq" id="WP_158509586.1">
    <property type="nucleotide sequence ID" value="NZ_AP014924.1"/>
</dbReference>
<evidence type="ECO:0000313" key="23">
    <source>
        <dbReference type="EMBL" id="BAS27346.1"/>
    </source>
</evidence>
<dbReference type="PATRIC" id="fig|1555112.3.peg.1531"/>
<evidence type="ECO:0000256" key="1">
    <source>
        <dbReference type="ARBA" id="ARBA00001668"/>
    </source>
</evidence>
<proteinExistence type="inferred from homology"/>
<comment type="catalytic activity">
    <reaction evidence="19">
        <text>2'-deoxyribonucleotide-(2'-deoxyribose 5'-phosphate)-2'-deoxyribonucleotide-DNA = a 3'-end 2'-deoxyribonucleotide-(2,3-dehydro-2,3-deoxyribose 5'-phosphate)-DNA + a 5'-end 5'-phospho-2'-deoxyribonucleoside-DNA + H(+)</text>
        <dbReference type="Rhea" id="RHEA:66592"/>
        <dbReference type="Rhea" id="RHEA-COMP:13180"/>
        <dbReference type="Rhea" id="RHEA-COMP:16897"/>
        <dbReference type="Rhea" id="RHEA-COMP:17067"/>
        <dbReference type="ChEBI" id="CHEBI:15378"/>
        <dbReference type="ChEBI" id="CHEBI:136412"/>
        <dbReference type="ChEBI" id="CHEBI:157695"/>
        <dbReference type="ChEBI" id="CHEBI:167181"/>
        <dbReference type="EC" id="4.2.99.18"/>
    </reaction>
</comment>
<dbReference type="InterPro" id="IPR000214">
    <property type="entry name" value="Znf_DNA_glyclase/AP_lyase"/>
</dbReference>
<evidence type="ECO:0000256" key="15">
    <source>
        <dbReference type="ARBA" id="ARBA00023239"/>
    </source>
</evidence>
<evidence type="ECO:0000256" key="2">
    <source>
        <dbReference type="ARBA" id="ARBA00001947"/>
    </source>
</evidence>
<evidence type="ECO:0000256" key="7">
    <source>
        <dbReference type="ARBA" id="ARBA00016240"/>
    </source>
</evidence>
<sequence length="270" mass="29895">MERIRRELAQVLVGRRITGIELLEERLPQNTGPEELEAVVGRRVRRVRRRGKYLLLDLEGRGLLVLHLRMSGRLLFREPGRDGAVRPSHVRLRLGVEGGGELVLVDPRRFGLLYWLPAGGARRVPGLAAMGPEPLGRRFTREELGRILSGRAAAVKAVLMDQRRLAGVGNIYADEALFRAGIRPDRPAGSLSAQEVGRLHQALRAVLREGIRRGGVTVRSYAGIHGEMGRFQEVLQVYGRKGEPCLRCGAPLRGARVSGRSSVYCPACQR</sequence>
<dbReference type="PROSITE" id="PS51068">
    <property type="entry name" value="FPG_CAT"/>
    <property type="match status" value="1"/>
</dbReference>
<evidence type="ECO:0000256" key="3">
    <source>
        <dbReference type="ARBA" id="ARBA00009409"/>
    </source>
</evidence>
<evidence type="ECO:0000256" key="9">
    <source>
        <dbReference type="ARBA" id="ARBA00022763"/>
    </source>
</evidence>
<dbReference type="InterPro" id="IPR012319">
    <property type="entry name" value="FPG_cat"/>
</dbReference>
<dbReference type="AlphaFoldDB" id="A0A0K2SJQ7"/>
<evidence type="ECO:0000256" key="20">
    <source>
        <dbReference type="PROSITE-ProRule" id="PRU00391"/>
    </source>
</evidence>
<evidence type="ECO:0000259" key="22">
    <source>
        <dbReference type="PROSITE" id="PS51068"/>
    </source>
</evidence>
<keyword evidence="8" id="KW-0479">Metal-binding</keyword>
<dbReference type="InterPro" id="IPR015887">
    <property type="entry name" value="DNA_glyclase_Znf_dom_DNA_BS"/>
</dbReference>
<feature type="domain" description="FPG-type" evidence="21">
    <location>
        <begin position="236"/>
        <end position="270"/>
    </location>
</feature>
<reference evidence="24" key="2">
    <citation type="journal article" date="2016" name="Int. J. Syst. Evol. Microbiol.">
        <title>Complete genome sequence and cell structure of Limnochorda pilosa, a Gram-negative spore-former within the phylum Firmicutes.</title>
        <authorList>
            <person name="Watanabe M."/>
            <person name="Kojima H."/>
            <person name="Fukui M."/>
        </authorList>
    </citation>
    <scope>NUCLEOTIDE SEQUENCE [LARGE SCALE GENOMIC DNA]</scope>
    <source>
        <strain evidence="24">HC45</strain>
    </source>
</reference>
<dbReference type="GO" id="GO:0006284">
    <property type="term" value="P:base-excision repair"/>
    <property type="evidence" value="ECO:0007669"/>
    <property type="project" value="InterPro"/>
</dbReference>
<dbReference type="Proteomes" id="UP000065807">
    <property type="component" value="Chromosome"/>
</dbReference>
<evidence type="ECO:0000256" key="4">
    <source>
        <dbReference type="ARBA" id="ARBA00011245"/>
    </source>
</evidence>
<dbReference type="InterPro" id="IPR015886">
    <property type="entry name" value="H2TH_FPG"/>
</dbReference>
<dbReference type="EMBL" id="AP014924">
    <property type="protein sequence ID" value="BAS27346.1"/>
    <property type="molecule type" value="Genomic_DNA"/>
</dbReference>
<gene>
    <name evidence="23" type="ORF">LIP_1498</name>
</gene>
<dbReference type="STRING" id="1555112.LIP_1498"/>
<reference evidence="24" key="1">
    <citation type="submission" date="2015-07" db="EMBL/GenBank/DDBJ databases">
        <title>Complete genome sequence and phylogenetic analysis of Limnochorda pilosa.</title>
        <authorList>
            <person name="Watanabe M."/>
            <person name="Kojima H."/>
            <person name="Fukui M."/>
        </authorList>
    </citation>
    <scope>NUCLEOTIDE SEQUENCE [LARGE SCALE GENOMIC DNA]</scope>
    <source>
        <strain evidence="24">HC45</strain>
    </source>
</reference>
<dbReference type="GO" id="GO:0008270">
    <property type="term" value="F:zinc ion binding"/>
    <property type="evidence" value="ECO:0007669"/>
    <property type="project" value="UniProtKB-KW"/>
</dbReference>
<keyword evidence="13" id="KW-0238">DNA-binding</keyword>
<dbReference type="OrthoDB" id="9800855at2"/>